<sequence>MTDIDFYVQDVNGDTTGMAFRMAYYAAKYHSKNNKEFCTYVGSMLCSVVPGFRNSVEAALKEICVKPRFVSLPSQANETNIAISKVPQLGWPSILVVFGYCILLLFKLSFHNDEGYCYNNSVSHRIRELKAKVTWDPSNTLDIPFDATKSKAVSTMLGSRDLRVTVLTFLMNNSNHPDSQIRNTELRNYADAFAAVLSHSFS</sequence>
<reference evidence="2" key="1">
    <citation type="journal article" date="2017" name="Front. Plant Sci.">
        <title>Climate Clever Clovers: New Paradigm to Reduce the Environmental Footprint of Ruminants by Breeding Low Methanogenic Forages Utilizing Haplotype Variation.</title>
        <authorList>
            <person name="Kaur P."/>
            <person name="Appels R."/>
            <person name="Bayer P.E."/>
            <person name="Keeble-Gagnere G."/>
            <person name="Wang J."/>
            <person name="Hirakawa H."/>
            <person name="Shirasawa K."/>
            <person name="Vercoe P."/>
            <person name="Stefanova K."/>
            <person name="Durmic Z."/>
            <person name="Nichols P."/>
            <person name="Revell C."/>
            <person name="Isobe S.N."/>
            <person name="Edwards D."/>
            <person name="Erskine W."/>
        </authorList>
    </citation>
    <scope>NUCLEOTIDE SEQUENCE [LARGE SCALE GENOMIC DNA]</scope>
    <source>
        <strain evidence="2">cv. Daliak</strain>
    </source>
</reference>
<gene>
    <name evidence="1" type="ORF">TSUD_302840</name>
</gene>
<protein>
    <submittedName>
        <fullName evidence="1">Uncharacterized protein</fullName>
    </submittedName>
</protein>
<dbReference type="Proteomes" id="UP000242715">
    <property type="component" value="Unassembled WGS sequence"/>
</dbReference>
<accession>A0A2Z6NVD0</accession>
<dbReference type="AlphaFoldDB" id="A0A2Z6NVD0"/>
<dbReference type="EMBL" id="DF974387">
    <property type="protein sequence ID" value="GAU48151.1"/>
    <property type="molecule type" value="Genomic_DNA"/>
</dbReference>
<proteinExistence type="predicted"/>
<keyword evidence="2" id="KW-1185">Reference proteome</keyword>
<dbReference type="OrthoDB" id="1425231at2759"/>
<name>A0A2Z6NVD0_TRISU</name>
<organism evidence="1 2">
    <name type="scientific">Trifolium subterraneum</name>
    <name type="common">Subterranean clover</name>
    <dbReference type="NCBI Taxonomy" id="3900"/>
    <lineage>
        <taxon>Eukaryota</taxon>
        <taxon>Viridiplantae</taxon>
        <taxon>Streptophyta</taxon>
        <taxon>Embryophyta</taxon>
        <taxon>Tracheophyta</taxon>
        <taxon>Spermatophyta</taxon>
        <taxon>Magnoliopsida</taxon>
        <taxon>eudicotyledons</taxon>
        <taxon>Gunneridae</taxon>
        <taxon>Pentapetalae</taxon>
        <taxon>rosids</taxon>
        <taxon>fabids</taxon>
        <taxon>Fabales</taxon>
        <taxon>Fabaceae</taxon>
        <taxon>Papilionoideae</taxon>
        <taxon>50 kb inversion clade</taxon>
        <taxon>NPAAA clade</taxon>
        <taxon>Hologalegina</taxon>
        <taxon>IRL clade</taxon>
        <taxon>Trifolieae</taxon>
        <taxon>Trifolium</taxon>
    </lineage>
</organism>
<evidence type="ECO:0000313" key="1">
    <source>
        <dbReference type="EMBL" id="GAU48151.1"/>
    </source>
</evidence>
<evidence type="ECO:0000313" key="2">
    <source>
        <dbReference type="Proteomes" id="UP000242715"/>
    </source>
</evidence>